<dbReference type="CDD" id="cd06533">
    <property type="entry name" value="Glyco_transf_WecG_TagA"/>
    <property type="match status" value="1"/>
</dbReference>
<dbReference type="RefSeq" id="WP_013767803.1">
    <property type="nucleotide sequence ID" value="NC_015510.1"/>
</dbReference>
<dbReference type="AlphaFoldDB" id="F4KR32"/>
<evidence type="ECO:0000256" key="1">
    <source>
        <dbReference type="ARBA" id="ARBA00022676"/>
    </source>
</evidence>
<organism evidence="3 4">
    <name type="scientific">Haliscomenobacter hydrossis (strain ATCC 27775 / DSM 1100 / LMG 10767 / O)</name>
    <dbReference type="NCBI Taxonomy" id="760192"/>
    <lineage>
        <taxon>Bacteria</taxon>
        <taxon>Pseudomonadati</taxon>
        <taxon>Bacteroidota</taxon>
        <taxon>Saprospiria</taxon>
        <taxon>Saprospirales</taxon>
        <taxon>Haliscomenobacteraceae</taxon>
        <taxon>Haliscomenobacter</taxon>
    </lineage>
</organism>
<sequence>MLKTKTTQQPAVQVTTTPFLHYTLFSGSLDELHSIDKALINTINQYSYCIAEQDPAFKQALLGAEILLPDGVAITASLRFLSGKRIQKIAGADLHQHLLAYLNQKGGRCFYLGASVETLQKIQKRLEQEYPDVEAGFYSPPFKAAFSKEDNAAMIEAVNAFQPEVLFIGMTAPKQEKWGYQFHADLDARLTCCIGAVFDFYAGSIQRPPQIWINLGLEWLGRLLREPKRLWKRYLYYGPIFAVGMLREKFKKTPG</sequence>
<dbReference type="PANTHER" id="PTHR34136:SF1">
    <property type="entry name" value="UDP-N-ACETYL-D-MANNOSAMINURONIC ACID TRANSFERASE"/>
    <property type="match status" value="1"/>
</dbReference>
<dbReference type="OrthoDB" id="9771846at2"/>
<dbReference type="InterPro" id="IPR004629">
    <property type="entry name" value="WecG_TagA_CpsF"/>
</dbReference>
<dbReference type="NCBIfam" id="TIGR00696">
    <property type="entry name" value="wecG_tagA_cpsF"/>
    <property type="match status" value="1"/>
</dbReference>
<name>F4KR32_HALH1</name>
<dbReference type="HOGENOM" id="CLU_063203_3_1_10"/>
<dbReference type="PANTHER" id="PTHR34136">
    <property type="match status" value="1"/>
</dbReference>
<keyword evidence="2 3" id="KW-0808">Transferase</keyword>
<dbReference type="EMBL" id="CP002691">
    <property type="protein sequence ID" value="AEE53270.1"/>
    <property type="molecule type" value="Genomic_DNA"/>
</dbReference>
<reference key="2">
    <citation type="submission" date="2011-04" db="EMBL/GenBank/DDBJ databases">
        <title>Complete sequence of chromosome of Haliscomenobacter hydrossis DSM 1100.</title>
        <authorList>
            <consortium name="US DOE Joint Genome Institute (JGI-PGF)"/>
            <person name="Lucas S."/>
            <person name="Han J."/>
            <person name="Lapidus A."/>
            <person name="Bruce D."/>
            <person name="Goodwin L."/>
            <person name="Pitluck S."/>
            <person name="Peters L."/>
            <person name="Kyrpides N."/>
            <person name="Mavromatis K."/>
            <person name="Ivanova N."/>
            <person name="Ovchinnikova G."/>
            <person name="Pagani I."/>
            <person name="Daligault H."/>
            <person name="Detter J.C."/>
            <person name="Han C."/>
            <person name="Land M."/>
            <person name="Hauser L."/>
            <person name="Markowitz V."/>
            <person name="Cheng J.-F."/>
            <person name="Hugenholtz P."/>
            <person name="Woyke T."/>
            <person name="Wu D."/>
            <person name="Verbarg S."/>
            <person name="Frueling A."/>
            <person name="Brambilla E."/>
            <person name="Klenk H.-P."/>
            <person name="Eisen J.A."/>
        </authorList>
    </citation>
    <scope>NUCLEOTIDE SEQUENCE</scope>
    <source>
        <strain>DSM 1100</strain>
    </source>
</reference>
<dbReference type="Pfam" id="PF03808">
    <property type="entry name" value="Glyco_tran_WecG"/>
    <property type="match status" value="1"/>
</dbReference>
<dbReference type="STRING" id="760192.Halhy_5445"/>
<dbReference type="eggNOG" id="COG1922">
    <property type="taxonomic scope" value="Bacteria"/>
</dbReference>
<dbReference type="KEGG" id="hhy:Halhy_5445"/>
<dbReference type="Proteomes" id="UP000008461">
    <property type="component" value="Chromosome"/>
</dbReference>
<reference evidence="3 4" key="1">
    <citation type="journal article" date="2011" name="Stand. Genomic Sci.">
        <title>Complete genome sequence of Haliscomenobacter hydrossis type strain (O).</title>
        <authorList>
            <consortium name="US DOE Joint Genome Institute (JGI-PGF)"/>
            <person name="Daligault H."/>
            <person name="Lapidus A."/>
            <person name="Zeytun A."/>
            <person name="Nolan M."/>
            <person name="Lucas S."/>
            <person name="Del Rio T.G."/>
            <person name="Tice H."/>
            <person name="Cheng J.F."/>
            <person name="Tapia R."/>
            <person name="Han C."/>
            <person name="Goodwin L."/>
            <person name="Pitluck S."/>
            <person name="Liolios K."/>
            <person name="Pagani I."/>
            <person name="Ivanova N."/>
            <person name="Huntemann M."/>
            <person name="Mavromatis K."/>
            <person name="Mikhailova N."/>
            <person name="Pati A."/>
            <person name="Chen A."/>
            <person name="Palaniappan K."/>
            <person name="Land M."/>
            <person name="Hauser L."/>
            <person name="Brambilla E.M."/>
            <person name="Rohde M."/>
            <person name="Verbarg S."/>
            <person name="Goker M."/>
            <person name="Bristow J."/>
            <person name="Eisen J.A."/>
            <person name="Markowitz V."/>
            <person name="Hugenholtz P."/>
            <person name="Kyrpides N.C."/>
            <person name="Klenk H.P."/>
            <person name="Woyke T."/>
        </authorList>
    </citation>
    <scope>NUCLEOTIDE SEQUENCE [LARGE SCALE GENOMIC DNA]</scope>
    <source>
        <strain evidence="4">ATCC 27775 / DSM 1100 / LMG 10767 / O</strain>
    </source>
</reference>
<evidence type="ECO:0000313" key="3">
    <source>
        <dbReference type="EMBL" id="AEE53270.1"/>
    </source>
</evidence>
<gene>
    <name evidence="3" type="ordered locus">Halhy_5445</name>
</gene>
<keyword evidence="1" id="KW-0328">Glycosyltransferase</keyword>
<evidence type="ECO:0000313" key="4">
    <source>
        <dbReference type="Proteomes" id="UP000008461"/>
    </source>
</evidence>
<evidence type="ECO:0000256" key="2">
    <source>
        <dbReference type="ARBA" id="ARBA00022679"/>
    </source>
</evidence>
<proteinExistence type="predicted"/>
<dbReference type="GO" id="GO:0016758">
    <property type="term" value="F:hexosyltransferase activity"/>
    <property type="evidence" value="ECO:0007669"/>
    <property type="project" value="TreeGrafter"/>
</dbReference>
<accession>F4KR32</accession>
<protein>
    <submittedName>
        <fullName evidence="3">Glycosyl transferase, WecB/TagA/CpsF family</fullName>
    </submittedName>
</protein>
<keyword evidence="4" id="KW-1185">Reference proteome</keyword>